<dbReference type="AlphaFoldDB" id="A0AAV3Q1M9"/>
<sequence length="160" mass="17336">MCPLVAAMLSSMSCALVASCSNVLGSIPCMMYYKSQCIPWMHMLMADDSESLSLHFKFRLLHRLMKSVTGSSFLYLVVVSSIMPTILFVLKKRPSIVACLNKVGYMLFGVSISIEVLELGWMIAFGHLQLVSAGGIGLNIEALGSSTSFRAALVALALFS</sequence>
<keyword evidence="1" id="KW-0812">Transmembrane</keyword>
<accession>A0AAV3Q1M9</accession>
<feature type="transmembrane region" description="Helical" evidence="1">
    <location>
        <begin position="73"/>
        <end position="91"/>
    </location>
</feature>
<reference evidence="3 4" key="1">
    <citation type="submission" date="2024-01" db="EMBL/GenBank/DDBJ databases">
        <title>The complete chloroplast genome sequence of Lithospermum erythrorhizon: insights into the phylogenetic relationship among Boraginaceae species and the maternal lineages of purple gromwells.</title>
        <authorList>
            <person name="Okada T."/>
            <person name="Watanabe K."/>
        </authorList>
    </citation>
    <scope>NUCLEOTIDE SEQUENCE [LARGE SCALE GENOMIC DNA]</scope>
</reference>
<feature type="transmembrane region" description="Helical" evidence="1">
    <location>
        <begin position="103"/>
        <end position="124"/>
    </location>
</feature>
<keyword evidence="2" id="KW-0732">Signal</keyword>
<comment type="caution">
    <text evidence="3">The sequence shown here is derived from an EMBL/GenBank/DDBJ whole genome shotgun (WGS) entry which is preliminary data.</text>
</comment>
<name>A0AAV3Q1M9_LITER</name>
<gene>
    <name evidence="3" type="ORF">LIER_13891</name>
</gene>
<dbReference type="Proteomes" id="UP001454036">
    <property type="component" value="Unassembled WGS sequence"/>
</dbReference>
<keyword evidence="1" id="KW-0472">Membrane</keyword>
<organism evidence="3 4">
    <name type="scientific">Lithospermum erythrorhizon</name>
    <name type="common">Purple gromwell</name>
    <name type="synonym">Lithospermum officinale var. erythrorhizon</name>
    <dbReference type="NCBI Taxonomy" id="34254"/>
    <lineage>
        <taxon>Eukaryota</taxon>
        <taxon>Viridiplantae</taxon>
        <taxon>Streptophyta</taxon>
        <taxon>Embryophyta</taxon>
        <taxon>Tracheophyta</taxon>
        <taxon>Spermatophyta</taxon>
        <taxon>Magnoliopsida</taxon>
        <taxon>eudicotyledons</taxon>
        <taxon>Gunneridae</taxon>
        <taxon>Pentapetalae</taxon>
        <taxon>asterids</taxon>
        <taxon>lamiids</taxon>
        <taxon>Boraginales</taxon>
        <taxon>Boraginaceae</taxon>
        <taxon>Boraginoideae</taxon>
        <taxon>Lithospermeae</taxon>
        <taxon>Lithospermum</taxon>
    </lineage>
</organism>
<feature type="signal peptide" evidence="2">
    <location>
        <begin position="1"/>
        <end position="20"/>
    </location>
</feature>
<evidence type="ECO:0000313" key="4">
    <source>
        <dbReference type="Proteomes" id="UP001454036"/>
    </source>
</evidence>
<keyword evidence="1" id="KW-1133">Transmembrane helix</keyword>
<evidence type="ECO:0000313" key="3">
    <source>
        <dbReference type="EMBL" id="GAA0156378.1"/>
    </source>
</evidence>
<feature type="chain" id="PRO_5043674365" evidence="2">
    <location>
        <begin position="21"/>
        <end position="160"/>
    </location>
</feature>
<proteinExistence type="predicted"/>
<evidence type="ECO:0000256" key="2">
    <source>
        <dbReference type="SAM" id="SignalP"/>
    </source>
</evidence>
<protein>
    <submittedName>
        <fullName evidence="3">Uncharacterized protein</fullName>
    </submittedName>
</protein>
<evidence type="ECO:0000256" key="1">
    <source>
        <dbReference type="SAM" id="Phobius"/>
    </source>
</evidence>
<dbReference type="EMBL" id="BAABME010002848">
    <property type="protein sequence ID" value="GAA0156378.1"/>
    <property type="molecule type" value="Genomic_DNA"/>
</dbReference>
<keyword evidence="4" id="KW-1185">Reference proteome</keyword>